<comment type="caution">
    <text evidence="1">The sequence shown here is derived from an EMBL/GenBank/DDBJ whole genome shotgun (WGS) entry which is preliminary data.</text>
</comment>
<accession>D9PEU3</accession>
<organism evidence="1">
    <name type="scientific">sediment metagenome</name>
    <dbReference type="NCBI Taxonomy" id="749907"/>
    <lineage>
        <taxon>unclassified sequences</taxon>
        <taxon>metagenomes</taxon>
        <taxon>ecological metagenomes</taxon>
    </lineage>
</organism>
<reference evidence="1" key="1">
    <citation type="submission" date="2010-07" db="EMBL/GenBank/DDBJ databases">
        <authorList>
            <consortium name="CONSOLIDER consortium CSD2007-00005"/>
            <person name="Guazzaroni M.-E."/>
            <person name="Richter M."/>
            <person name="Garcia-Salamanca A."/>
            <person name="Yarza P."/>
            <person name="Ferrer M."/>
        </authorList>
    </citation>
    <scope>NUCLEOTIDE SEQUENCE</scope>
</reference>
<dbReference type="EMBL" id="ADZX01000002">
    <property type="protein sequence ID" value="EFK97925.1"/>
    <property type="molecule type" value="Genomic_DNA"/>
</dbReference>
<dbReference type="AlphaFoldDB" id="D9PEU3"/>
<evidence type="ECO:0000313" key="1">
    <source>
        <dbReference type="EMBL" id="EFK97925.1"/>
    </source>
</evidence>
<name>D9PEU3_9ZZZZ</name>
<gene>
    <name evidence="1" type="ORF">LDC_0021</name>
</gene>
<reference evidence="1" key="2">
    <citation type="journal article" date="2011" name="Microb. Ecol.">
        <title>Taxonomic and Functional Metagenomic Profiling of the Microbial Community in the Anoxic Sediment of a Sub-saline Shallow Lake (Laguna de Carrizo, Central Spain).</title>
        <authorList>
            <person name="Ferrer M."/>
            <person name="Guazzaroni M.E."/>
            <person name="Richter M."/>
            <person name="Garcia-Salamanca A."/>
            <person name="Yarza P."/>
            <person name="Suarez-Suarez A."/>
            <person name="Solano J."/>
            <person name="Alcaide M."/>
            <person name="van Dillewijn P."/>
            <person name="Molina-Henares M.A."/>
            <person name="Lopez-Cortes N."/>
            <person name="Al-Ramahi Y."/>
            <person name="Guerrero C."/>
            <person name="Acosta A."/>
            <person name="de Eugenio L.I."/>
            <person name="Martinez V."/>
            <person name="Marques S."/>
            <person name="Rojo F."/>
            <person name="Santero E."/>
            <person name="Genilloud O."/>
            <person name="Perez-Perez J."/>
            <person name="Rossello-Mora R."/>
            <person name="Ramos J.L."/>
        </authorList>
    </citation>
    <scope>NUCLEOTIDE SEQUENCE</scope>
</reference>
<sequence length="78" mass="8586">MGTFSIKVVANRGHGVSGAKVTVDFGLWNGQNSEYTDNNGWTSFSNLDGEMVTGEFFINGESFGEHSTYDEETYSFTI</sequence>
<proteinExistence type="predicted"/>
<protein>
    <submittedName>
        <fullName evidence="1">Uncharacterized protein</fullName>
    </submittedName>
</protein>